<feature type="transmembrane region" description="Helical" evidence="6">
    <location>
        <begin position="230"/>
        <end position="248"/>
    </location>
</feature>
<feature type="transmembrane region" description="Helical" evidence="6">
    <location>
        <begin position="128"/>
        <end position="150"/>
    </location>
</feature>
<feature type="transmembrane region" description="Helical" evidence="6">
    <location>
        <begin position="35"/>
        <end position="55"/>
    </location>
</feature>
<dbReference type="Proteomes" id="UP001500426">
    <property type="component" value="Unassembled WGS sequence"/>
</dbReference>
<dbReference type="InterPro" id="IPR039653">
    <property type="entry name" value="Prenyltransferase"/>
</dbReference>
<evidence type="ECO:0000256" key="2">
    <source>
        <dbReference type="ARBA" id="ARBA00022475"/>
    </source>
</evidence>
<feature type="transmembrane region" description="Helical" evidence="6">
    <location>
        <begin position="101"/>
        <end position="121"/>
    </location>
</feature>
<keyword evidence="2" id="KW-1003">Cell membrane</keyword>
<feature type="transmembrane region" description="Helical" evidence="6">
    <location>
        <begin position="156"/>
        <end position="173"/>
    </location>
</feature>
<dbReference type="GO" id="GO:0016757">
    <property type="term" value="F:glycosyltransferase activity"/>
    <property type="evidence" value="ECO:0007669"/>
    <property type="project" value="UniProtKB-KW"/>
</dbReference>
<protein>
    <submittedName>
        <fullName evidence="7">Decaprenyl-phosphate phosphoribosyltransferase</fullName>
    </submittedName>
</protein>
<keyword evidence="3 6" id="KW-0812">Transmembrane</keyword>
<keyword evidence="7" id="KW-0808">Transferase</keyword>
<keyword evidence="7" id="KW-0328">Glycosyltransferase</keyword>
<dbReference type="PANTHER" id="PTHR11048">
    <property type="entry name" value="PRENYLTRANSFERASES"/>
    <property type="match status" value="1"/>
</dbReference>
<comment type="subcellular location">
    <subcellularLocation>
        <location evidence="1">Membrane</location>
        <topology evidence="1">Multi-pass membrane protein</topology>
    </subcellularLocation>
</comment>
<dbReference type="Pfam" id="PF01040">
    <property type="entry name" value="UbiA"/>
    <property type="match status" value="1"/>
</dbReference>
<evidence type="ECO:0000256" key="3">
    <source>
        <dbReference type="ARBA" id="ARBA00022692"/>
    </source>
</evidence>
<keyword evidence="5 6" id="KW-0472">Membrane</keyword>
<accession>A0ABP7UNS7</accession>
<keyword evidence="4 6" id="KW-1133">Transmembrane helix</keyword>
<evidence type="ECO:0000313" key="8">
    <source>
        <dbReference type="Proteomes" id="UP001500426"/>
    </source>
</evidence>
<comment type="caution">
    <text evidence="7">The sequence shown here is derived from an EMBL/GenBank/DDBJ whole genome shotgun (WGS) entry which is preliminary data.</text>
</comment>
<dbReference type="InterPro" id="IPR000537">
    <property type="entry name" value="UbiA_prenyltransferase"/>
</dbReference>
<evidence type="ECO:0000256" key="5">
    <source>
        <dbReference type="ARBA" id="ARBA00023136"/>
    </source>
</evidence>
<dbReference type="EMBL" id="BAABCS010000014">
    <property type="protein sequence ID" value="GAA4048246.1"/>
    <property type="molecule type" value="Genomic_DNA"/>
</dbReference>
<feature type="transmembrane region" description="Helical" evidence="6">
    <location>
        <begin position="75"/>
        <end position="95"/>
    </location>
</feature>
<name>A0ABP7UNS7_9FLAO</name>
<reference evidence="8" key="1">
    <citation type="journal article" date="2019" name="Int. J. Syst. Evol. Microbiol.">
        <title>The Global Catalogue of Microorganisms (GCM) 10K type strain sequencing project: providing services to taxonomists for standard genome sequencing and annotation.</title>
        <authorList>
            <consortium name="The Broad Institute Genomics Platform"/>
            <consortium name="The Broad Institute Genome Sequencing Center for Infectious Disease"/>
            <person name="Wu L."/>
            <person name="Ma J."/>
        </authorList>
    </citation>
    <scope>NUCLEOTIDE SEQUENCE [LARGE SCALE GENOMIC DNA]</scope>
    <source>
        <strain evidence="8">JCM 17068</strain>
    </source>
</reference>
<evidence type="ECO:0000256" key="6">
    <source>
        <dbReference type="SAM" id="Phobius"/>
    </source>
</evidence>
<keyword evidence="8" id="KW-1185">Reference proteome</keyword>
<gene>
    <name evidence="7" type="ORF">GCM10022388_12260</name>
</gene>
<organism evidence="7 8">
    <name type="scientific">Flavobacterium chungnamense</name>
    <dbReference type="NCBI Taxonomy" id="706182"/>
    <lineage>
        <taxon>Bacteria</taxon>
        <taxon>Pseudomonadati</taxon>
        <taxon>Bacteroidota</taxon>
        <taxon>Flavobacteriia</taxon>
        <taxon>Flavobacteriales</taxon>
        <taxon>Flavobacteriaceae</taxon>
        <taxon>Flavobacterium</taxon>
    </lineage>
</organism>
<sequence>MKNYLKLIRVEQYIKNTFVFAPLFFDSQFLNLDNLINVILAFLCFCTISSSVYIFNDYFDINEDKNHPQKRYRPLASGSISIQNGLVLMLILMISSLTVSYLISVELFLVIISYLALNFLYSKWLKHVAILDVNIIAVGFILRIVAGSVVSDVVPSIWILLITYLLALFLGISKRRTDVILAENGNDVRKNIEGYNLIFIDVILGILASIIIVSYIFYCISPEVQLHYHSKLLYVSIIFVVNGIFRYLKLVFVNQSTYSPTKIVLNDRFIQFTILGWLLLMSYLLYFRN</sequence>
<dbReference type="NCBIfam" id="NF008977">
    <property type="entry name" value="PRK12324.1-2"/>
    <property type="match status" value="1"/>
</dbReference>
<proteinExistence type="predicted"/>
<dbReference type="CDD" id="cd13963">
    <property type="entry name" value="PT_UbiA_2"/>
    <property type="match status" value="1"/>
</dbReference>
<feature type="transmembrane region" description="Helical" evidence="6">
    <location>
        <begin position="269"/>
        <end position="287"/>
    </location>
</feature>
<dbReference type="RefSeq" id="WP_345092224.1">
    <property type="nucleotide sequence ID" value="NZ_BAABCS010000014.1"/>
</dbReference>
<dbReference type="InterPro" id="IPR044878">
    <property type="entry name" value="UbiA_sf"/>
</dbReference>
<evidence type="ECO:0000256" key="4">
    <source>
        <dbReference type="ARBA" id="ARBA00022989"/>
    </source>
</evidence>
<evidence type="ECO:0000313" key="7">
    <source>
        <dbReference type="EMBL" id="GAA4048246.1"/>
    </source>
</evidence>
<dbReference type="Gene3D" id="1.10.357.140">
    <property type="entry name" value="UbiA prenyltransferase"/>
    <property type="match status" value="1"/>
</dbReference>
<dbReference type="PANTHER" id="PTHR11048:SF5">
    <property type="entry name" value="DECAPRENYL-PHOSPHATE PHOSPHORIBOSYLTRANSFERASE"/>
    <property type="match status" value="1"/>
</dbReference>
<feature type="transmembrane region" description="Helical" evidence="6">
    <location>
        <begin position="194"/>
        <end position="218"/>
    </location>
</feature>
<evidence type="ECO:0000256" key="1">
    <source>
        <dbReference type="ARBA" id="ARBA00004141"/>
    </source>
</evidence>